<accession>A0A9N9BQZ1</accession>
<sequence length="136" mass="15540">MRLLLIGGIAEIDVNDLKEHTNYQGYTESDEIIQFKDLQGSDGPRRFTIEKVIDITQLLKSHTCVSNNDSNSTDSILSEKDITKFKAKVIIELDKSDSIPAKWFTFELDNFGIFQDSLVKHIQICINNDNFNKNDI</sequence>
<evidence type="ECO:0000256" key="1">
    <source>
        <dbReference type="ARBA" id="ARBA00022679"/>
    </source>
</evidence>
<comment type="caution">
    <text evidence="2">The sequence shown here is derived from an EMBL/GenBank/DDBJ whole genome shotgun (WGS) entry which is preliminary data.</text>
</comment>
<dbReference type="PANTHER" id="PTHR11254">
    <property type="entry name" value="HECT DOMAIN UBIQUITIN-PROTEIN LIGASE"/>
    <property type="match status" value="1"/>
</dbReference>
<dbReference type="GO" id="GO:0005737">
    <property type="term" value="C:cytoplasm"/>
    <property type="evidence" value="ECO:0007669"/>
    <property type="project" value="TreeGrafter"/>
</dbReference>
<keyword evidence="3" id="KW-1185">Reference proteome</keyword>
<dbReference type="Proteomes" id="UP000789759">
    <property type="component" value="Unassembled WGS sequence"/>
</dbReference>
<dbReference type="GO" id="GO:0016567">
    <property type="term" value="P:protein ubiquitination"/>
    <property type="evidence" value="ECO:0007669"/>
    <property type="project" value="TreeGrafter"/>
</dbReference>
<dbReference type="InterPro" id="IPR035983">
    <property type="entry name" value="Hect_E3_ubiquitin_ligase"/>
</dbReference>
<reference evidence="2" key="1">
    <citation type="submission" date="2021-06" db="EMBL/GenBank/DDBJ databases">
        <authorList>
            <person name="Kallberg Y."/>
            <person name="Tangrot J."/>
            <person name="Rosling A."/>
        </authorList>
    </citation>
    <scope>NUCLEOTIDE SEQUENCE</scope>
    <source>
        <strain evidence="2">FL966</strain>
    </source>
</reference>
<dbReference type="EMBL" id="CAJVQA010003368">
    <property type="protein sequence ID" value="CAG8572958.1"/>
    <property type="molecule type" value="Genomic_DNA"/>
</dbReference>
<dbReference type="GO" id="GO:0061630">
    <property type="term" value="F:ubiquitin protein ligase activity"/>
    <property type="evidence" value="ECO:0007669"/>
    <property type="project" value="TreeGrafter"/>
</dbReference>
<organism evidence="2 3">
    <name type="scientific">Cetraspora pellucida</name>
    <dbReference type="NCBI Taxonomy" id="1433469"/>
    <lineage>
        <taxon>Eukaryota</taxon>
        <taxon>Fungi</taxon>
        <taxon>Fungi incertae sedis</taxon>
        <taxon>Mucoromycota</taxon>
        <taxon>Glomeromycotina</taxon>
        <taxon>Glomeromycetes</taxon>
        <taxon>Diversisporales</taxon>
        <taxon>Gigasporaceae</taxon>
        <taxon>Cetraspora</taxon>
    </lineage>
</organism>
<keyword evidence="1" id="KW-0808">Transferase</keyword>
<proteinExistence type="predicted"/>
<dbReference type="SUPFAM" id="SSF56204">
    <property type="entry name" value="Hect, E3 ligase catalytic domain"/>
    <property type="match status" value="1"/>
</dbReference>
<name>A0A9N9BQZ1_9GLOM</name>
<dbReference type="AlphaFoldDB" id="A0A9N9BQZ1"/>
<dbReference type="InterPro" id="IPR050409">
    <property type="entry name" value="E3_ubiq-protein_ligase"/>
</dbReference>
<protein>
    <submittedName>
        <fullName evidence="2">12363_t:CDS:1</fullName>
    </submittedName>
</protein>
<evidence type="ECO:0000313" key="2">
    <source>
        <dbReference type="EMBL" id="CAG8572958.1"/>
    </source>
</evidence>
<evidence type="ECO:0000313" key="3">
    <source>
        <dbReference type="Proteomes" id="UP000789759"/>
    </source>
</evidence>
<gene>
    <name evidence="2" type="ORF">CPELLU_LOCUS5740</name>
</gene>
<dbReference type="OrthoDB" id="8068875at2759"/>
<dbReference type="PANTHER" id="PTHR11254:SF440">
    <property type="entry name" value="E3 UBIQUITIN-PROTEIN LIGASE NEDD-4"/>
    <property type="match status" value="1"/>
</dbReference>
<dbReference type="GO" id="GO:0006511">
    <property type="term" value="P:ubiquitin-dependent protein catabolic process"/>
    <property type="evidence" value="ECO:0007669"/>
    <property type="project" value="TreeGrafter"/>
</dbReference>